<evidence type="ECO:0000256" key="9">
    <source>
        <dbReference type="HAMAP-Rule" id="MF_00082"/>
    </source>
</evidence>
<dbReference type="CDD" id="cd04238">
    <property type="entry name" value="AAK_NAGK-like"/>
    <property type="match status" value="1"/>
</dbReference>
<dbReference type="EMBL" id="CAKJTI010000001">
    <property type="protein sequence ID" value="CAG9610852.1"/>
    <property type="molecule type" value="Genomic_DNA"/>
</dbReference>
<evidence type="ECO:0000256" key="6">
    <source>
        <dbReference type="ARBA" id="ARBA00022777"/>
    </source>
</evidence>
<evidence type="ECO:0000256" key="4">
    <source>
        <dbReference type="ARBA" id="ARBA00022679"/>
    </source>
</evidence>
<protein>
    <recommendedName>
        <fullName evidence="9">Acetylglutamate kinase</fullName>
        <ecNumber evidence="9">2.7.2.8</ecNumber>
    </recommendedName>
    <alternativeName>
        <fullName evidence="9">N-acetyl-L-glutamate 5-phosphotransferase</fullName>
    </alternativeName>
    <alternativeName>
        <fullName evidence="9">NAG kinase</fullName>
        <shortName evidence="9">NAGK</shortName>
    </alternativeName>
</protein>
<name>A0ABN7ZSE3_9BACI</name>
<dbReference type="Proteomes" id="UP000789423">
    <property type="component" value="Unassembled WGS sequence"/>
</dbReference>
<accession>A0ABN7ZSE3</accession>
<keyword evidence="3 9" id="KW-0028">Amino-acid biosynthesis</keyword>
<dbReference type="Pfam" id="PF00696">
    <property type="entry name" value="AA_kinase"/>
    <property type="match status" value="1"/>
</dbReference>
<keyword evidence="6 9" id="KW-0418">Kinase</keyword>
<feature type="site" description="Transition state stabilizer" evidence="9">
    <location>
        <position position="8"/>
    </location>
</feature>
<dbReference type="InterPro" id="IPR001048">
    <property type="entry name" value="Asp/Glu/Uridylate_kinase"/>
</dbReference>
<comment type="catalytic activity">
    <reaction evidence="8 9">
        <text>N-acetyl-L-glutamate + ATP = N-acetyl-L-glutamyl 5-phosphate + ADP</text>
        <dbReference type="Rhea" id="RHEA:14629"/>
        <dbReference type="ChEBI" id="CHEBI:30616"/>
        <dbReference type="ChEBI" id="CHEBI:44337"/>
        <dbReference type="ChEBI" id="CHEBI:57936"/>
        <dbReference type="ChEBI" id="CHEBI:456216"/>
        <dbReference type="EC" id="2.7.2.8"/>
    </reaction>
</comment>
<sequence>MRERIVIKCGGSMLARLGETFFQCMKQMVEIYDVIVVHGGGPEIDAMLNKLSIPIEKKDGLRVTTAEVMEVVQMVLCGSTNKTFVSKLNEQELGAIGLSGCDGKLLQVVPLEEKFGFVGEVQYVQTMLLEHLLVNQFIPVVAPVGVMGGQVYNVNADTAAAAIATAMNAAKLIFITDVDGVICKEQLLAKADERQLLDLIDNGTITGGMIPKVKAALKSLELGVKDVVIVNGTQRFLTNKGDWIGTTIKKGGIYNGTACFSNIQ</sequence>
<comment type="caution">
    <text evidence="11">The sequence shown here is derived from an EMBL/GenBank/DDBJ whole genome shotgun (WGS) entry which is preliminary data.</text>
</comment>
<evidence type="ECO:0000256" key="1">
    <source>
        <dbReference type="ARBA" id="ARBA00004828"/>
    </source>
</evidence>
<dbReference type="Gene3D" id="3.40.1160.10">
    <property type="entry name" value="Acetylglutamate kinase-like"/>
    <property type="match status" value="1"/>
</dbReference>
<comment type="similarity">
    <text evidence="9">Belongs to the acetylglutamate kinase family. ArgB subfamily.</text>
</comment>
<dbReference type="PANTHER" id="PTHR23342:SF0">
    <property type="entry name" value="N-ACETYLGLUTAMATE SYNTHASE, MITOCHONDRIAL"/>
    <property type="match status" value="1"/>
</dbReference>
<evidence type="ECO:0000256" key="2">
    <source>
        <dbReference type="ARBA" id="ARBA00022571"/>
    </source>
</evidence>
<dbReference type="SUPFAM" id="SSF53633">
    <property type="entry name" value="Carbamate kinase-like"/>
    <property type="match status" value="1"/>
</dbReference>
<evidence type="ECO:0000313" key="11">
    <source>
        <dbReference type="EMBL" id="CAG9610852.1"/>
    </source>
</evidence>
<keyword evidence="7 9" id="KW-0067">ATP-binding</keyword>
<keyword evidence="12" id="KW-1185">Reference proteome</keyword>
<evidence type="ECO:0000256" key="7">
    <source>
        <dbReference type="ARBA" id="ARBA00022840"/>
    </source>
</evidence>
<evidence type="ECO:0000256" key="3">
    <source>
        <dbReference type="ARBA" id="ARBA00022605"/>
    </source>
</evidence>
<comment type="pathway">
    <text evidence="1 9">Amino-acid biosynthesis; L-arginine biosynthesis; N(2)-acetyl-L-ornithine from L-glutamate: step 2/4.</text>
</comment>
<evidence type="ECO:0000259" key="10">
    <source>
        <dbReference type="Pfam" id="PF00696"/>
    </source>
</evidence>
<dbReference type="InterPro" id="IPR004662">
    <property type="entry name" value="AcgluKinase_fam"/>
</dbReference>
<feature type="binding site" evidence="9">
    <location>
        <begin position="40"/>
        <end position="41"/>
    </location>
    <ligand>
        <name>substrate</name>
    </ligand>
</feature>
<dbReference type="PIRSF" id="PIRSF000728">
    <property type="entry name" value="NAGK"/>
    <property type="match status" value="1"/>
</dbReference>
<keyword evidence="9" id="KW-0963">Cytoplasm</keyword>
<keyword evidence="2 9" id="KW-0055">Arginine biosynthesis</keyword>
<gene>
    <name evidence="9 11" type="primary">argB</name>
    <name evidence="11" type="ORF">BACCIP111899_00024</name>
</gene>
<dbReference type="HAMAP" id="MF_00082">
    <property type="entry name" value="ArgB"/>
    <property type="match status" value="1"/>
</dbReference>
<comment type="function">
    <text evidence="9">Catalyzes the ATP-dependent phosphorylation of N-acetyl-L-glutamate.</text>
</comment>
<feature type="binding site" evidence="9">
    <location>
        <position position="62"/>
    </location>
    <ligand>
        <name>substrate</name>
    </ligand>
</feature>
<keyword evidence="4 9" id="KW-0808">Transferase</keyword>
<reference evidence="11 12" key="1">
    <citation type="submission" date="2021-10" db="EMBL/GenBank/DDBJ databases">
        <authorList>
            <person name="Criscuolo A."/>
        </authorList>
    </citation>
    <scope>NUCLEOTIDE SEQUENCE [LARGE SCALE GENOMIC DNA]</scope>
    <source>
        <strain evidence="12">CIP 111899</strain>
    </source>
</reference>
<dbReference type="InterPro" id="IPR036393">
    <property type="entry name" value="AceGlu_kinase-like_sf"/>
</dbReference>
<evidence type="ECO:0000313" key="12">
    <source>
        <dbReference type="Proteomes" id="UP000789423"/>
    </source>
</evidence>
<proteinExistence type="inferred from homology"/>
<dbReference type="InterPro" id="IPR037528">
    <property type="entry name" value="ArgB"/>
</dbReference>
<feature type="domain" description="Aspartate/glutamate/uridylate kinase" evidence="10">
    <location>
        <begin position="4"/>
        <end position="231"/>
    </location>
</feature>
<comment type="subcellular location">
    <subcellularLocation>
        <location evidence="9">Cytoplasm</location>
    </subcellularLocation>
</comment>
<dbReference type="PANTHER" id="PTHR23342">
    <property type="entry name" value="N-ACETYLGLUTAMATE SYNTHASE"/>
    <property type="match status" value="1"/>
</dbReference>
<dbReference type="RefSeq" id="WP_230573220.1">
    <property type="nucleotide sequence ID" value="NZ_CAKJTI010000001.1"/>
</dbReference>
<dbReference type="GO" id="GO:0003991">
    <property type="term" value="F:acetylglutamate kinase activity"/>
    <property type="evidence" value="ECO:0007669"/>
    <property type="project" value="UniProtKB-EC"/>
</dbReference>
<evidence type="ECO:0000256" key="5">
    <source>
        <dbReference type="ARBA" id="ARBA00022741"/>
    </source>
</evidence>
<dbReference type="NCBIfam" id="TIGR00761">
    <property type="entry name" value="argB"/>
    <property type="match status" value="1"/>
</dbReference>
<feature type="binding site" evidence="9">
    <location>
        <position position="153"/>
    </location>
    <ligand>
        <name>substrate</name>
    </ligand>
</feature>
<organism evidence="11 12">
    <name type="scientific">Bacillus rhizoplanae</name>
    <dbReference type="NCBI Taxonomy" id="2880966"/>
    <lineage>
        <taxon>Bacteria</taxon>
        <taxon>Bacillati</taxon>
        <taxon>Bacillota</taxon>
        <taxon>Bacilli</taxon>
        <taxon>Bacillales</taxon>
        <taxon>Bacillaceae</taxon>
        <taxon>Bacillus</taxon>
    </lineage>
</organism>
<keyword evidence="5 9" id="KW-0547">Nucleotide-binding</keyword>
<dbReference type="EC" id="2.7.2.8" evidence="9"/>
<feature type="site" description="Transition state stabilizer" evidence="9">
    <location>
        <position position="212"/>
    </location>
</feature>
<evidence type="ECO:0000256" key="8">
    <source>
        <dbReference type="ARBA" id="ARBA00048141"/>
    </source>
</evidence>